<dbReference type="Proteomes" id="UP000007110">
    <property type="component" value="Unassembled WGS sequence"/>
</dbReference>
<dbReference type="GeneID" id="100888795"/>
<protein>
    <recommendedName>
        <fullName evidence="4">Receptor-binding cancer antigen expressed on SiSo cells</fullName>
    </recommendedName>
</protein>
<dbReference type="EnsemblMetazoa" id="XM_030977823">
    <property type="protein sequence ID" value="XP_030833683"/>
    <property type="gene ID" value="LOC582934"/>
</dbReference>
<dbReference type="KEGG" id="spu:582934"/>
<dbReference type="EnsemblMetazoa" id="XM_030977835">
    <property type="protein sequence ID" value="XP_030833695"/>
    <property type="gene ID" value="LOC100888795"/>
</dbReference>
<feature type="compositionally biased region" description="Basic and acidic residues" evidence="1">
    <location>
        <begin position="197"/>
        <end position="224"/>
    </location>
</feature>
<dbReference type="PIRSF" id="PIRSF034247">
    <property type="entry name" value="RCAS1"/>
    <property type="match status" value="1"/>
</dbReference>
<accession>A0A7M7GH02</accession>
<dbReference type="InParanoid" id="A0A7M7GH02"/>
<evidence type="ECO:0000313" key="3">
    <source>
        <dbReference type="Proteomes" id="UP000007110"/>
    </source>
</evidence>
<dbReference type="InterPro" id="IPR017025">
    <property type="entry name" value="Cancer-assoc_antigen_RCAS1"/>
</dbReference>
<feature type="compositionally biased region" description="Polar residues" evidence="1">
    <location>
        <begin position="86"/>
        <end position="97"/>
    </location>
</feature>
<sequence length="231" mass="25592">MKLSPWLLCSCLAYFYSFIKRTIFRFRRRRSSDPSLPTKGSGPGGGGPSSSANGSSAKNYANTSGVDLAWDDWGDGSTMSIKIDPTTPTVAPSNQTAPSSLSNPENEEEEDHVDYFADMTPRYKKPPTIRKKTPQMIPGPSSLTQGLSNRLTLGMDETAVLTDELGAWSENDNGWGEEAGDDLAWEADQVIREKKLAERERRAAEQRRKKMERDAQRVTKKDTGKLATKLK</sequence>
<dbReference type="EnsemblMetazoa" id="XM_003726616">
    <property type="protein sequence ID" value="XP_003726664"/>
    <property type="gene ID" value="LOC100888795"/>
</dbReference>
<reference evidence="3" key="1">
    <citation type="submission" date="2015-02" db="EMBL/GenBank/DDBJ databases">
        <title>Genome sequencing for Strongylocentrotus purpuratus.</title>
        <authorList>
            <person name="Murali S."/>
            <person name="Liu Y."/>
            <person name="Vee V."/>
            <person name="English A."/>
            <person name="Wang M."/>
            <person name="Skinner E."/>
            <person name="Han Y."/>
            <person name="Muzny D.M."/>
            <person name="Worley K.C."/>
            <person name="Gibbs R.A."/>
        </authorList>
    </citation>
    <scope>NUCLEOTIDE SEQUENCE</scope>
</reference>
<dbReference type="GeneID" id="582934"/>
<feature type="region of interest" description="Disordered" evidence="1">
    <location>
        <begin position="197"/>
        <end position="231"/>
    </location>
</feature>
<feature type="region of interest" description="Disordered" evidence="1">
    <location>
        <begin position="30"/>
        <end position="58"/>
    </location>
</feature>
<dbReference type="RefSeq" id="XP_030833695.1">
    <property type="nucleotide sequence ID" value="XM_030977835.1"/>
</dbReference>
<dbReference type="RefSeq" id="XP_030833683.1">
    <property type="nucleotide sequence ID" value="XM_030977823.1"/>
</dbReference>
<dbReference type="AlphaFoldDB" id="A0A7M7GH02"/>
<dbReference type="RefSeq" id="XP_003726664.1">
    <property type="nucleotide sequence ID" value="XM_003726616.3"/>
</dbReference>
<evidence type="ECO:0008006" key="4">
    <source>
        <dbReference type="Google" id="ProtNLM"/>
    </source>
</evidence>
<feature type="region of interest" description="Disordered" evidence="1">
    <location>
        <begin position="79"/>
        <end position="144"/>
    </location>
</feature>
<name>A0A7M7GH02_STRPU</name>
<dbReference type="PANTHER" id="PTHR15208:SF2">
    <property type="entry name" value="RECEPTOR-BINDING CANCER ANTIGEN EXPRESSED ON SISO CELLS"/>
    <property type="match status" value="1"/>
</dbReference>
<evidence type="ECO:0000256" key="1">
    <source>
        <dbReference type="SAM" id="MobiDB-lite"/>
    </source>
</evidence>
<dbReference type="OrthoDB" id="10017216at2759"/>
<keyword evidence="3" id="KW-1185">Reference proteome</keyword>
<dbReference type="PANTHER" id="PTHR15208">
    <property type="entry name" value="RECEPTOR-BINDING CANCER ANTIGEN EXPRESSED ON SISO CELLS CANCER ASSOCIATED SURFACE ANTIGEN RCAS1 ESTROGEN RECEPTOR-BINDING FRAGMENT- ASSOCIATED GENE 9 PROTEIN"/>
    <property type="match status" value="1"/>
</dbReference>
<feature type="compositionally biased region" description="Basic residues" evidence="1">
    <location>
        <begin position="122"/>
        <end position="133"/>
    </location>
</feature>
<organism evidence="2 3">
    <name type="scientific">Strongylocentrotus purpuratus</name>
    <name type="common">Purple sea urchin</name>
    <dbReference type="NCBI Taxonomy" id="7668"/>
    <lineage>
        <taxon>Eukaryota</taxon>
        <taxon>Metazoa</taxon>
        <taxon>Echinodermata</taxon>
        <taxon>Eleutherozoa</taxon>
        <taxon>Echinozoa</taxon>
        <taxon>Echinoidea</taxon>
        <taxon>Euechinoidea</taxon>
        <taxon>Echinacea</taxon>
        <taxon>Camarodonta</taxon>
        <taxon>Echinidea</taxon>
        <taxon>Strongylocentrotidae</taxon>
        <taxon>Strongylocentrotus</taxon>
    </lineage>
</organism>
<feature type="compositionally biased region" description="Low complexity" evidence="1">
    <location>
        <begin position="49"/>
        <end position="58"/>
    </location>
</feature>
<proteinExistence type="predicted"/>
<reference evidence="2" key="2">
    <citation type="submission" date="2021-01" db="UniProtKB">
        <authorList>
            <consortium name="EnsemblMetazoa"/>
        </authorList>
    </citation>
    <scope>IDENTIFICATION</scope>
</reference>
<dbReference type="GO" id="GO:0030141">
    <property type="term" value="C:secretory granule"/>
    <property type="evidence" value="ECO:0000318"/>
    <property type="project" value="GO_Central"/>
</dbReference>
<evidence type="ECO:0000313" key="2">
    <source>
        <dbReference type="EnsemblMetazoa" id="XP_003726664"/>
    </source>
</evidence>
<dbReference type="KEGG" id="spu:100888795"/>
<dbReference type="OMA" id="DMVPQIR"/>